<comment type="caution">
    <text evidence="2">The sequence shown here is derived from an EMBL/GenBank/DDBJ whole genome shotgun (WGS) entry which is preliminary data.</text>
</comment>
<feature type="non-terminal residue" evidence="2">
    <location>
        <position position="304"/>
    </location>
</feature>
<feature type="transmembrane region" description="Helical" evidence="1">
    <location>
        <begin position="60"/>
        <end position="81"/>
    </location>
</feature>
<feature type="transmembrane region" description="Helical" evidence="1">
    <location>
        <begin position="180"/>
        <end position="207"/>
    </location>
</feature>
<keyword evidence="1" id="KW-0472">Membrane</keyword>
<feature type="transmembrane region" description="Helical" evidence="1">
    <location>
        <begin position="101"/>
        <end position="121"/>
    </location>
</feature>
<dbReference type="AlphaFoldDB" id="A0AA36FWB5"/>
<gene>
    <name evidence="2" type="ORF">MSPICULIGERA_LOCUS8065</name>
</gene>
<accession>A0AA36FWB5</accession>
<proteinExistence type="predicted"/>
<protein>
    <submittedName>
        <fullName evidence="2">Uncharacterized protein</fullName>
    </submittedName>
</protein>
<feature type="transmembrane region" description="Helical" evidence="1">
    <location>
        <begin position="14"/>
        <end position="39"/>
    </location>
</feature>
<keyword evidence="1" id="KW-1133">Transmembrane helix</keyword>
<feature type="transmembrane region" description="Helical" evidence="1">
    <location>
        <begin position="133"/>
        <end position="160"/>
    </location>
</feature>
<sequence length="304" mass="33885">MDTELPLAINYKGIVKIVAIIALALPTLVLVFRISCLFFRGSLQTPFTRICYCAVVTDMFSFFLDLVAWDLASAGIFPFYAGLERGFLPVALNLGQTWARNFEFCCMALVASNRYTALYWMGARGDGFWRTALVPLLVGSQLLSVSFAVIYSIAGAYYFAAARYTWYLAAGLNRFPGLSSGIWCLGMNCIVVTIALVFNGLVVRKLFQIRGARKRDNVKVISRAERKLCFVSLYSYLFVLIYIGSQCCNTWLEEKDKDLTHFLAPLSSQLLCLSTVWICGQIGDGDTSGSRTVAVLTLNERSRK</sequence>
<dbReference type="InterPro" id="IPR019426">
    <property type="entry name" value="7TM_GPCR_serpentine_rcpt_Srv"/>
</dbReference>
<dbReference type="Pfam" id="PF10323">
    <property type="entry name" value="7TM_GPCR_Srv"/>
    <property type="match status" value="1"/>
</dbReference>
<name>A0AA36FWB5_9BILA</name>
<organism evidence="2 3">
    <name type="scientific">Mesorhabditis spiculigera</name>
    <dbReference type="NCBI Taxonomy" id="96644"/>
    <lineage>
        <taxon>Eukaryota</taxon>
        <taxon>Metazoa</taxon>
        <taxon>Ecdysozoa</taxon>
        <taxon>Nematoda</taxon>
        <taxon>Chromadorea</taxon>
        <taxon>Rhabditida</taxon>
        <taxon>Rhabditina</taxon>
        <taxon>Rhabditomorpha</taxon>
        <taxon>Rhabditoidea</taxon>
        <taxon>Rhabditidae</taxon>
        <taxon>Mesorhabditinae</taxon>
        <taxon>Mesorhabditis</taxon>
    </lineage>
</organism>
<evidence type="ECO:0000256" key="1">
    <source>
        <dbReference type="SAM" id="Phobius"/>
    </source>
</evidence>
<keyword evidence="3" id="KW-1185">Reference proteome</keyword>
<evidence type="ECO:0000313" key="2">
    <source>
        <dbReference type="EMBL" id="CAJ0569590.1"/>
    </source>
</evidence>
<dbReference type="EMBL" id="CATQJA010002073">
    <property type="protein sequence ID" value="CAJ0569590.1"/>
    <property type="molecule type" value="Genomic_DNA"/>
</dbReference>
<dbReference type="Proteomes" id="UP001177023">
    <property type="component" value="Unassembled WGS sequence"/>
</dbReference>
<keyword evidence="1" id="KW-0812">Transmembrane</keyword>
<reference evidence="2" key="1">
    <citation type="submission" date="2023-06" db="EMBL/GenBank/DDBJ databases">
        <authorList>
            <person name="Delattre M."/>
        </authorList>
    </citation>
    <scope>NUCLEOTIDE SEQUENCE</scope>
    <source>
        <strain evidence="2">AF72</strain>
    </source>
</reference>
<evidence type="ECO:0000313" key="3">
    <source>
        <dbReference type="Proteomes" id="UP001177023"/>
    </source>
</evidence>